<evidence type="ECO:0000313" key="3">
    <source>
        <dbReference type="Proteomes" id="UP001328107"/>
    </source>
</evidence>
<sequence>KATSAKLYTASSCQYARSRLVMEEMGELEEWIQQNHDFTLADPLLRAVFMTWLDVLEVVKNPESIDFVDFDARMTHLHNTRVSAEQQDEYNYVRCSHRQDKRAASEDRRAGEEPGG</sequence>
<comment type="caution">
    <text evidence="2">The sequence shown here is derived from an EMBL/GenBank/DDBJ whole genome shotgun (WGS) entry which is preliminary data.</text>
</comment>
<reference evidence="3" key="1">
    <citation type="submission" date="2022-10" db="EMBL/GenBank/DDBJ databases">
        <title>Genome assembly of Pristionchus species.</title>
        <authorList>
            <person name="Yoshida K."/>
            <person name="Sommer R.J."/>
        </authorList>
    </citation>
    <scope>NUCLEOTIDE SEQUENCE [LARGE SCALE GENOMIC DNA]</scope>
    <source>
        <strain evidence="3">RS5460</strain>
    </source>
</reference>
<protein>
    <submittedName>
        <fullName evidence="2">Uncharacterized protein</fullName>
    </submittedName>
</protein>
<evidence type="ECO:0000256" key="1">
    <source>
        <dbReference type="SAM" id="MobiDB-lite"/>
    </source>
</evidence>
<feature type="non-terminal residue" evidence="2">
    <location>
        <position position="1"/>
    </location>
</feature>
<dbReference type="AlphaFoldDB" id="A0AAN5DF27"/>
<dbReference type="Proteomes" id="UP001328107">
    <property type="component" value="Unassembled WGS sequence"/>
</dbReference>
<keyword evidence="3" id="KW-1185">Reference proteome</keyword>
<organism evidence="2 3">
    <name type="scientific">Pristionchus mayeri</name>
    <dbReference type="NCBI Taxonomy" id="1317129"/>
    <lineage>
        <taxon>Eukaryota</taxon>
        <taxon>Metazoa</taxon>
        <taxon>Ecdysozoa</taxon>
        <taxon>Nematoda</taxon>
        <taxon>Chromadorea</taxon>
        <taxon>Rhabditida</taxon>
        <taxon>Rhabditina</taxon>
        <taxon>Diplogasteromorpha</taxon>
        <taxon>Diplogasteroidea</taxon>
        <taxon>Neodiplogasteridae</taxon>
        <taxon>Pristionchus</taxon>
    </lineage>
</organism>
<accession>A0AAN5DF27</accession>
<name>A0AAN5DF27_9BILA</name>
<feature type="compositionally biased region" description="Basic and acidic residues" evidence="1">
    <location>
        <begin position="97"/>
        <end position="116"/>
    </location>
</feature>
<gene>
    <name evidence="2" type="ORF">PMAYCL1PPCAC_31132</name>
</gene>
<dbReference type="EMBL" id="BTRK01000006">
    <property type="protein sequence ID" value="GMR60937.1"/>
    <property type="molecule type" value="Genomic_DNA"/>
</dbReference>
<proteinExistence type="predicted"/>
<evidence type="ECO:0000313" key="2">
    <source>
        <dbReference type="EMBL" id="GMR60937.1"/>
    </source>
</evidence>
<feature type="region of interest" description="Disordered" evidence="1">
    <location>
        <begin position="95"/>
        <end position="116"/>
    </location>
</feature>